<feature type="domain" description="Transposase IS701-like DDE" evidence="1">
    <location>
        <begin position="28"/>
        <end position="214"/>
    </location>
</feature>
<evidence type="ECO:0000313" key="2">
    <source>
        <dbReference type="EMBL" id="MEQ2357658.1"/>
    </source>
</evidence>
<dbReference type="SUPFAM" id="SSF53098">
    <property type="entry name" value="Ribonuclease H-like"/>
    <property type="match status" value="1"/>
</dbReference>
<name>A0ABV1AJ27_9FIRM</name>
<accession>A0ABV1AJ27</accession>
<sequence>MLALESAHSVRFLYQHFLSGITEKSLNAFYYACSYAKIDYSRFMNTTAKTALKVIPDSLKTQPVFLCVDDTMVPKSGTKFENVSKLFDHAAHNGSNYLNGHCFVSIMLCMPVWNQDKISYLSVPLGYRMWQKKESKLELAASMIRKVIPEFQNREHVIILCDSWYTKQNLVCIVNEYPNLDLIGNARIDSAMYDLAPARTGHRERPAKHGKQLSVETDFTFSDEKIGDYYTGVRRVLTRIFGSQEVLAYVTATEKEHGTKRLFFSTIFPEELQIFCAWQEKAPLNQTGSDWMKYIPLFLYSFRWNIETSYYEQKTFWSFCSYMVRSCKGIEMLVNLINISYCAMKLLPYQDKTFSEYRTKSVQEFRFELSQGIRSQIFLATFVKNIETHIKTNAVKKALNQLIHQQIYHL</sequence>
<dbReference type="Proteomes" id="UP001446032">
    <property type="component" value="Unassembled WGS sequence"/>
</dbReference>
<evidence type="ECO:0000313" key="3">
    <source>
        <dbReference type="Proteomes" id="UP001446032"/>
    </source>
</evidence>
<dbReference type="InterPro" id="IPR012337">
    <property type="entry name" value="RNaseH-like_sf"/>
</dbReference>
<evidence type="ECO:0000259" key="1">
    <source>
        <dbReference type="Pfam" id="PF13546"/>
    </source>
</evidence>
<dbReference type="EMBL" id="JBBMEI010000010">
    <property type="protein sequence ID" value="MEQ2357658.1"/>
    <property type="molecule type" value="Genomic_DNA"/>
</dbReference>
<keyword evidence="3" id="KW-1185">Reference proteome</keyword>
<protein>
    <submittedName>
        <fullName evidence="2">Transposase</fullName>
    </submittedName>
</protein>
<proteinExistence type="predicted"/>
<reference evidence="2 3" key="1">
    <citation type="submission" date="2024-03" db="EMBL/GenBank/DDBJ databases">
        <title>Human intestinal bacterial collection.</title>
        <authorList>
            <person name="Pauvert C."/>
            <person name="Hitch T.C.A."/>
            <person name="Clavel T."/>
        </authorList>
    </citation>
    <scope>NUCLEOTIDE SEQUENCE [LARGE SCALE GENOMIC DNA]</scope>
    <source>
        <strain evidence="2 3">CLA-AA-H95</strain>
    </source>
</reference>
<comment type="caution">
    <text evidence="2">The sequence shown here is derived from an EMBL/GenBank/DDBJ whole genome shotgun (WGS) entry which is preliminary data.</text>
</comment>
<organism evidence="2 3">
    <name type="scientific">Blautia intestinihominis</name>
    <dbReference type="NCBI Taxonomy" id="3133152"/>
    <lineage>
        <taxon>Bacteria</taxon>
        <taxon>Bacillati</taxon>
        <taxon>Bacillota</taxon>
        <taxon>Clostridia</taxon>
        <taxon>Lachnospirales</taxon>
        <taxon>Lachnospiraceae</taxon>
        <taxon>Blautia</taxon>
    </lineage>
</organism>
<dbReference type="InterPro" id="IPR038721">
    <property type="entry name" value="IS701-like_DDE_dom"/>
</dbReference>
<gene>
    <name evidence="2" type="ORF">WMO75_04745</name>
</gene>
<dbReference type="Pfam" id="PF13546">
    <property type="entry name" value="DDE_5"/>
    <property type="match status" value="1"/>
</dbReference>